<accession>S5M2A2</accession>
<evidence type="ECO:0000313" key="2">
    <source>
        <dbReference type="EMBL" id="AGR42182.1"/>
    </source>
</evidence>
<dbReference type="HOGENOM" id="CLU_933531_0_0_14"/>
<proteinExistence type="predicted"/>
<evidence type="ECO:0008006" key="4">
    <source>
        <dbReference type="Google" id="ProtNLM"/>
    </source>
</evidence>
<dbReference type="InParanoid" id="S5M2A2"/>
<evidence type="ECO:0000256" key="1">
    <source>
        <dbReference type="SAM" id="Phobius"/>
    </source>
</evidence>
<keyword evidence="1" id="KW-1133">Transmembrane helix</keyword>
<keyword evidence="3" id="KW-1185">Reference proteome</keyword>
<dbReference type="OrthoDB" id="390308at2"/>
<dbReference type="Proteomes" id="UP000014983">
    <property type="component" value="Chromosome"/>
</dbReference>
<dbReference type="STRING" id="1276221.SDIMI_v3c04780"/>
<feature type="transmembrane region" description="Helical" evidence="1">
    <location>
        <begin position="277"/>
        <end position="302"/>
    </location>
</feature>
<dbReference type="PATRIC" id="fig|1276221.3.peg.478"/>
<dbReference type="EMBL" id="CP005076">
    <property type="protein sequence ID" value="AGR42182.1"/>
    <property type="molecule type" value="Genomic_DNA"/>
</dbReference>
<organism evidence="2 3">
    <name type="scientific">Spiroplasma diminutum CUAS-1</name>
    <dbReference type="NCBI Taxonomy" id="1276221"/>
    <lineage>
        <taxon>Bacteria</taxon>
        <taxon>Bacillati</taxon>
        <taxon>Mycoplasmatota</taxon>
        <taxon>Mollicutes</taxon>
        <taxon>Entomoplasmatales</taxon>
        <taxon>Spiroplasmataceae</taxon>
        <taxon>Spiroplasma</taxon>
    </lineage>
</organism>
<protein>
    <recommendedName>
        <fullName evidence="4">Transmembrane protein</fullName>
    </recommendedName>
</protein>
<evidence type="ECO:0000313" key="3">
    <source>
        <dbReference type="Proteomes" id="UP000014983"/>
    </source>
</evidence>
<reference evidence="2 3" key="1">
    <citation type="journal article" date="2013" name="Genome Biol. Evol.">
        <title>Comparison of metabolic capacities and inference of gene content evolution in mosquito-associated Spiroplasma diminutum and S. taiwanense.</title>
        <authorList>
            <person name="Lo W.S."/>
            <person name="Ku C."/>
            <person name="Chen L.L."/>
            <person name="Chang T.H."/>
            <person name="Kuo C.H."/>
        </authorList>
    </citation>
    <scope>NUCLEOTIDE SEQUENCE [LARGE SCALE GENOMIC DNA]</scope>
    <source>
        <strain evidence="2 3">CUAS-1</strain>
    </source>
</reference>
<dbReference type="AlphaFoldDB" id="S5M2A2"/>
<keyword evidence="1" id="KW-0812">Transmembrane</keyword>
<keyword evidence="1" id="KW-0472">Membrane</keyword>
<gene>
    <name evidence="2" type="ORF">SDIMI_v3c04780</name>
</gene>
<dbReference type="RefSeq" id="WP_020836414.1">
    <property type="nucleotide sequence ID" value="NC_021833.1"/>
</dbReference>
<sequence>MKQKIKNFLYEKIKLKIIISSILVSFLFLFSLLMVTPGLGLESKKFINSIEKQIKEIMPQGKYVVDGNDVTYEQVMNTAIKSAYTSDAISTLNSYEDVNYAISKEAYTNFSNQWFENRWGDDIKNHKDIDLYDLGIDLIKFDQAVATKFLSFGYVNAGIQWMFKSNGLNQIFSSSFYQDAKRNQTIIDQETYDSYMSYEGPGLNGITVKKGLGTLLVNNKVWFLNRQIENIKFGFNIMGHSIFKDKSQNENNMAKSKVTYEDLSYPFFTNTLTVLRIGIVLFFIFIILVLPIYITFLSLWILNSKKGKNK</sequence>
<name>S5M2A2_9MOLU</name>
<dbReference type="KEGG" id="sdi:SDIMI_v3c04780"/>